<dbReference type="InterPro" id="IPR000825">
    <property type="entry name" value="SUF_FeS_clus_asmbl_SufBD_core"/>
</dbReference>
<dbReference type="GeneID" id="1465369"/>
<evidence type="ECO:0000313" key="2">
    <source>
        <dbReference type="EMBL" id="HII48101.1"/>
    </source>
</evidence>
<dbReference type="OMA" id="IKSYTKW"/>
<comment type="caution">
    <text evidence="2">The sequence shown here is derived from an EMBL/GenBank/DDBJ whole genome shotgun (WGS) entry which is preliminary data.</text>
</comment>
<evidence type="ECO:0000313" key="3">
    <source>
        <dbReference type="Proteomes" id="UP000651120"/>
    </source>
</evidence>
<evidence type="ECO:0000259" key="1">
    <source>
        <dbReference type="Pfam" id="PF01458"/>
    </source>
</evidence>
<sequence>MDIKTARSRGVELATKLPWQEIADSPTIRYYTDWSKFEGFKGLEKPQRVPTSASKCEVVVLNGALANHGVCEGVEIGVGGEVFRHLQINSKILALHASVLHEAVYVRIRGRVEPLIIKLAAFERGFHIASHVVLDVEESAEGSVIIYVESGEGVMHTAVVEGEVKGSVEYVLISRGSGPQYVHSSLAVAKSVAARPLALGGVMNAVREEYIIGERASAEVIGLELGLGESRIDHVVSVINDAPEGRGYARLYAVAADKSFVSQRAVGRITKRGVRSESSVEGVVYIAGEGAVANTQPVILVETGDVMGARHSAADAALDEDKEFFLRSRGVRREYLSQLLMLSLADQYLSSLTESSRGFVEAVLRSLAIF</sequence>
<dbReference type="Proteomes" id="UP000651120">
    <property type="component" value="Unassembled WGS sequence"/>
</dbReference>
<dbReference type="InterPro" id="IPR055346">
    <property type="entry name" value="Fe-S_cluster_assembly_SufBD"/>
</dbReference>
<accession>A0A832WFJ7</accession>
<dbReference type="EMBL" id="DUJP01000038">
    <property type="protein sequence ID" value="HII48101.1"/>
    <property type="molecule type" value="Genomic_DNA"/>
</dbReference>
<dbReference type="PANTHER" id="PTHR43575:SF1">
    <property type="entry name" value="PROTEIN ABCI7, CHLOROPLASTIC"/>
    <property type="match status" value="1"/>
</dbReference>
<gene>
    <name evidence="2" type="ORF">HA333_11880</name>
</gene>
<dbReference type="SUPFAM" id="SSF101960">
    <property type="entry name" value="Stabilizer of iron transporter SufD"/>
    <property type="match status" value="1"/>
</dbReference>
<dbReference type="Pfam" id="PF01458">
    <property type="entry name" value="SUFBD_core"/>
    <property type="match status" value="1"/>
</dbReference>
<reference evidence="2" key="1">
    <citation type="journal article" date="2020" name="bioRxiv">
        <title>A rank-normalized archaeal taxonomy based on genome phylogeny resolves widespread incomplete and uneven classifications.</title>
        <authorList>
            <person name="Rinke C."/>
            <person name="Chuvochina M."/>
            <person name="Mussig A.J."/>
            <person name="Chaumeil P.-A."/>
            <person name="Waite D.W."/>
            <person name="Whitman W.B."/>
            <person name="Parks D.H."/>
            <person name="Hugenholtz P."/>
        </authorList>
    </citation>
    <scope>NUCLEOTIDE SEQUENCE</scope>
    <source>
        <strain evidence="2">UBA8839</strain>
    </source>
</reference>
<dbReference type="RefSeq" id="WP_011007607.1">
    <property type="nucleotide sequence ID" value="NZ_DUJP01000038.1"/>
</dbReference>
<dbReference type="AlphaFoldDB" id="A0A832WFJ7"/>
<protein>
    <submittedName>
        <fullName evidence="2">SufD family Fe-S cluster assembly protein</fullName>
    </submittedName>
</protein>
<name>A0A832WFJ7_9CREN</name>
<dbReference type="PANTHER" id="PTHR43575">
    <property type="entry name" value="PROTEIN ABCI7, CHLOROPLASTIC"/>
    <property type="match status" value="1"/>
</dbReference>
<dbReference type="InterPro" id="IPR037284">
    <property type="entry name" value="SUF_FeS_clus_asmbl_SufBD_sf"/>
</dbReference>
<organism evidence="2 3">
    <name type="scientific">Pyrobaculum aerophilum</name>
    <dbReference type="NCBI Taxonomy" id="13773"/>
    <lineage>
        <taxon>Archaea</taxon>
        <taxon>Thermoproteota</taxon>
        <taxon>Thermoprotei</taxon>
        <taxon>Thermoproteales</taxon>
        <taxon>Thermoproteaceae</taxon>
        <taxon>Pyrobaculum</taxon>
    </lineage>
</organism>
<feature type="domain" description="SUF system FeS cluster assembly SufBD core" evidence="1">
    <location>
        <begin position="128"/>
        <end position="341"/>
    </location>
</feature>
<dbReference type="GO" id="GO:0016226">
    <property type="term" value="P:iron-sulfur cluster assembly"/>
    <property type="evidence" value="ECO:0007669"/>
    <property type="project" value="InterPro"/>
</dbReference>
<proteinExistence type="predicted"/>